<dbReference type="GO" id="GO:0072686">
    <property type="term" value="C:mitotic spindle"/>
    <property type="evidence" value="ECO:0007669"/>
    <property type="project" value="InterPro"/>
</dbReference>
<keyword evidence="14" id="KW-0539">Nucleus</keyword>
<evidence type="ECO:0000256" key="3">
    <source>
        <dbReference type="ARBA" id="ARBA00004629"/>
    </source>
</evidence>
<dbReference type="InterPro" id="IPR013960">
    <property type="entry name" value="DASH_Duo1"/>
</dbReference>
<organism evidence="20 21">
    <name type="scientific">Aspergillus turcosus</name>
    <dbReference type="NCBI Taxonomy" id="1245748"/>
    <lineage>
        <taxon>Eukaryota</taxon>
        <taxon>Fungi</taxon>
        <taxon>Dikarya</taxon>
        <taxon>Ascomycota</taxon>
        <taxon>Pezizomycotina</taxon>
        <taxon>Eurotiomycetes</taxon>
        <taxon>Eurotiomycetidae</taxon>
        <taxon>Eurotiales</taxon>
        <taxon>Aspergillaceae</taxon>
        <taxon>Aspergillus</taxon>
        <taxon>Aspergillus subgen. Fumigati</taxon>
    </lineage>
</organism>
<evidence type="ECO:0000256" key="12">
    <source>
        <dbReference type="ARBA" id="ARBA00023054"/>
    </source>
</evidence>
<dbReference type="AlphaFoldDB" id="A0A229YYT4"/>
<keyword evidence="10" id="KW-0159">Chromosome partition</keyword>
<evidence type="ECO:0000256" key="14">
    <source>
        <dbReference type="ARBA" id="ARBA00023242"/>
    </source>
</evidence>
<keyword evidence="13" id="KW-0206">Cytoskeleton</keyword>
<dbReference type="GO" id="GO:0000278">
    <property type="term" value="P:mitotic cell cycle"/>
    <property type="evidence" value="ECO:0007669"/>
    <property type="project" value="InterPro"/>
</dbReference>
<dbReference type="GO" id="GO:0005874">
    <property type="term" value="C:microtubule"/>
    <property type="evidence" value="ECO:0007669"/>
    <property type="project" value="UniProtKB-KW"/>
</dbReference>
<dbReference type="PANTHER" id="PTHR28216">
    <property type="entry name" value="DASH COMPLEX SUBUNIT DUO1"/>
    <property type="match status" value="1"/>
</dbReference>
<evidence type="ECO:0000256" key="5">
    <source>
        <dbReference type="ARBA" id="ARBA00022454"/>
    </source>
</evidence>
<feature type="compositionally biased region" description="Basic and acidic residues" evidence="19">
    <location>
        <begin position="1"/>
        <end position="15"/>
    </location>
</feature>
<gene>
    <name evidence="20" type="ORF">CFD26_100709</name>
</gene>
<dbReference type="GO" id="GO:0042729">
    <property type="term" value="C:DASH complex"/>
    <property type="evidence" value="ECO:0007669"/>
    <property type="project" value="InterPro"/>
</dbReference>
<evidence type="ECO:0000256" key="9">
    <source>
        <dbReference type="ARBA" id="ARBA00022776"/>
    </source>
</evidence>
<dbReference type="Proteomes" id="UP000215289">
    <property type="component" value="Unassembled WGS sequence"/>
</dbReference>
<keyword evidence="7" id="KW-0132">Cell division</keyword>
<dbReference type="GO" id="GO:0051301">
    <property type="term" value="P:cell division"/>
    <property type="evidence" value="ECO:0007669"/>
    <property type="project" value="UniProtKB-KW"/>
</dbReference>
<keyword evidence="5" id="KW-0158">Chromosome</keyword>
<evidence type="ECO:0000256" key="6">
    <source>
        <dbReference type="ARBA" id="ARBA00022490"/>
    </source>
</evidence>
<keyword evidence="21" id="KW-1185">Reference proteome</keyword>
<comment type="similarity">
    <text evidence="4">Belongs to the DASH complex DUO1 family.</text>
</comment>
<accession>A0A229YYT4</accession>
<evidence type="ECO:0000313" key="20">
    <source>
        <dbReference type="EMBL" id="RLL95522.1"/>
    </source>
</evidence>
<evidence type="ECO:0000313" key="21">
    <source>
        <dbReference type="Proteomes" id="UP000215289"/>
    </source>
</evidence>
<evidence type="ECO:0000256" key="8">
    <source>
        <dbReference type="ARBA" id="ARBA00022701"/>
    </source>
</evidence>
<evidence type="ECO:0000256" key="18">
    <source>
        <dbReference type="ARBA" id="ARBA00044358"/>
    </source>
</evidence>
<evidence type="ECO:0000256" key="7">
    <source>
        <dbReference type="ARBA" id="ARBA00022618"/>
    </source>
</evidence>
<evidence type="ECO:0000256" key="17">
    <source>
        <dbReference type="ARBA" id="ARBA00044152"/>
    </source>
</evidence>
<dbReference type="PANTHER" id="PTHR28216:SF1">
    <property type="entry name" value="DASH COMPLEX SUBUNIT DUO1"/>
    <property type="match status" value="1"/>
</dbReference>
<keyword evidence="11" id="KW-0995">Kinetochore</keyword>
<keyword evidence="12" id="KW-0175">Coiled coil</keyword>
<comment type="caution">
    <text evidence="20">The sequence shown here is derived from an EMBL/GenBank/DDBJ whole genome shotgun (WGS) entry which is preliminary data.</text>
</comment>
<name>A0A229YYT4_9EURO</name>
<keyword evidence="16" id="KW-0137">Centromere</keyword>
<dbReference type="GO" id="GO:0007059">
    <property type="term" value="P:chromosome segregation"/>
    <property type="evidence" value="ECO:0007669"/>
    <property type="project" value="UniProtKB-KW"/>
</dbReference>
<protein>
    <recommendedName>
        <fullName evidence="17">DASH complex subunit DUO1</fullName>
    </recommendedName>
    <alternativeName>
        <fullName evidence="18">Outer kinetochore protein DUO1</fullName>
    </alternativeName>
</protein>
<evidence type="ECO:0000256" key="16">
    <source>
        <dbReference type="ARBA" id="ARBA00023328"/>
    </source>
</evidence>
<evidence type="ECO:0000256" key="4">
    <source>
        <dbReference type="ARBA" id="ARBA00005366"/>
    </source>
</evidence>
<evidence type="ECO:0000256" key="15">
    <source>
        <dbReference type="ARBA" id="ARBA00023306"/>
    </source>
</evidence>
<feature type="compositionally biased region" description="Basic and acidic residues" evidence="19">
    <location>
        <begin position="33"/>
        <end position="54"/>
    </location>
</feature>
<reference evidence="20 21" key="1">
    <citation type="submission" date="2018-08" db="EMBL/GenBank/DDBJ databases">
        <title>Draft genome sequences of two Aspergillus turcosus clinical strains isolated from bronchoalveolar lavage fluid: one azole-susceptible and the other azole-resistant.</title>
        <authorList>
            <person name="Parent-Michaud M."/>
            <person name="Dufresne P.J."/>
            <person name="Fournier E."/>
            <person name="Martineau C."/>
            <person name="Moreira S."/>
            <person name="Perkins V."/>
            <person name="De Repentigny L."/>
            <person name="Dufresne S.F."/>
        </authorList>
    </citation>
    <scope>NUCLEOTIDE SEQUENCE [LARGE SCALE GENOMIC DNA]</scope>
    <source>
        <strain evidence="20">HMR AF 1038</strain>
    </source>
</reference>
<feature type="region of interest" description="Disordered" evidence="19">
    <location>
        <begin position="155"/>
        <end position="180"/>
    </location>
</feature>
<proteinExistence type="inferred from homology"/>
<feature type="region of interest" description="Disordered" evidence="19">
    <location>
        <begin position="195"/>
        <end position="246"/>
    </location>
</feature>
<feature type="region of interest" description="Disordered" evidence="19">
    <location>
        <begin position="1"/>
        <end position="56"/>
    </location>
</feature>
<evidence type="ECO:0000256" key="19">
    <source>
        <dbReference type="SAM" id="MobiDB-lite"/>
    </source>
</evidence>
<keyword evidence="6" id="KW-0963">Cytoplasm</keyword>
<evidence type="ECO:0000256" key="11">
    <source>
        <dbReference type="ARBA" id="ARBA00022838"/>
    </source>
</evidence>
<keyword evidence="15" id="KW-0131">Cell cycle</keyword>
<dbReference type="OrthoDB" id="5599235at2759"/>
<comment type="subcellular location">
    <subcellularLocation>
        <location evidence="3">Chromosome</location>
        <location evidence="3">Centromere</location>
        <location evidence="3">Kinetochore</location>
    </subcellularLocation>
    <subcellularLocation>
        <location evidence="2">Cytoplasm</location>
        <location evidence="2">Cytoskeleton</location>
        <location evidence="2">Spindle</location>
    </subcellularLocation>
    <subcellularLocation>
        <location evidence="1">Nucleus</location>
    </subcellularLocation>
</comment>
<evidence type="ECO:0000256" key="10">
    <source>
        <dbReference type="ARBA" id="ARBA00022829"/>
    </source>
</evidence>
<sequence length="246" mass="28246">MAVRSTAEEMDRLQLSDEDTEDLWNSPSKRRGDKPTHRKVTEERSTTPETRPSHDGQTLFDRQEAREAALQHELQTVRNINQVIEGLLGSLDRAKGNMDTVARTVDSASTLLNTWTRILSQTEHNQRLILNPNWQGALQDVADMENEELLRQQAAERRERELQQQREAAARKAEEEEKKRALTELSEALAWEELRAYPTPEPAQAQHEQQRTEGPLLLRHLRAGQSAESQEERGSCEVAEERRVDV</sequence>
<evidence type="ECO:0000256" key="13">
    <source>
        <dbReference type="ARBA" id="ARBA00023212"/>
    </source>
</evidence>
<keyword evidence="9" id="KW-0498">Mitosis</keyword>
<dbReference type="EMBL" id="NIDN02000148">
    <property type="protein sequence ID" value="RLL95522.1"/>
    <property type="molecule type" value="Genomic_DNA"/>
</dbReference>
<evidence type="ECO:0000256" key="1">
    <source>
        <dbReference type="ARBA" id="ARBA00004123"/>
    </source>
</evidence>
<feature type="compositionally biased region" description="Basic and acidic residues" evidence="19">
    <location>
        <begin position="230"/>
        <end position="246"/>
    </location>
</feature>
<dbReference type="STRING" id="1245748.A0A229YYT4"/>
<dbReference type="Pfam" id="PF08651">
    <property type="entry name" value="DASH_Duo1"/>
    <property type="match status" value="1"/>
</dbReference>
<evidence type="ECO:0000256" key="2">
    <source>
        <dbReference type="ARBA" id="ARBA00004186"/>
    </source>
</evidence>
<keyword evidence="8" id="KW-0493">Microtubule</keyword>